<dbReference type="RefSeq" id="XP_033591960.1">
    <property type="nucleotide sequence ID" value="XM_033732995.1"/>
</dbReference>
<sequence>MHAEITERLCNDPGLPHPNPTSSYWQEPVLESVAALQSPQLDENADILVIGSGITGCSVARHLLDGNSNLKVTVLEARTVCSGATGRNGGHVKAVPEYSFAELVPSLGKEEADAVIRFTLANPEALLRVKDTLSPELQKHCEVRRVESLNLFTDDGAVSQFESLLEDFERSHPKRGRIVPRDELAQKFDVHNAAGGYLAPAGAGWPYRLITGLFADMVKDYTDRFRLEALTPVQSIEYLDAAQMYRVTTPRGSLHAKQVVHATNGHAGHLLPGIRGKLYPVRGQMTAQSPSARFGIQGADRSWSIHYGTGFDYMTQSGTSGEIFLGGGLGQAYLHGLDELGNVRDDVNSVLATAHLSGIINAVWCKDKSDTATVDVRAAWTGVMGFTTDGLPMVGKLAQEATLRSGSGEWIAGGYNGYGMANAWLSGKYVADRILGKEDDGLLPQSYKYSAERLKSMQAEDGATHWMTALGLD</sequence>
<dbReference type="Gene3D" id="3.30.9.10">
    <property type="entry name" value="D-Amino Acid Oxidase, subunit A, domain 2"/>
    <property type="match status" value="1"/>
</dbReference>
<dbReference type="EMBL" id="MU001633">
    <property type="protein sequence ID" value="KAF2485391.1"/>
    <property type="molecule type" value="Genomic_DNA"/>
</dbReference>
<feature type="domain" description="FAD dependent oxidoreductase" evidence="2">
    <location>
        <begin position="46"/>
        <end position="433"/>
    </location>
</feature>
<reference evidence="3" key="1">
    <citation type="journal article" date="2020" name="Stud. Mycol.">
        <title>101 Dothideomycetes genomes: a test case for predicting lifestyles and emergence of pathogens.</title>
        <authorList>
            <person name="Haridas S."/>
            <person name="Albert R."/>
            <person name="Binder M."/>
            <person name="Bloem J."/>
            <person name="Labutti K."/>
            <person name="Salamov A."/>
            <person name="Andreopoulos B."/>
            <person name="Baker S."/>
            <person name="Barry K."/>
            <person name="Bills G."/>
            <person name="Bluhm B."/>
            <person name="Cannon C."/>
            <person name="Castanera R."/>
            <person name="Culley D."/>
            <person name="Daum C."/>
            <person name="Ezra D."/>
            <person name="Gonzalez J."/>
            <person name="Henrissat B."/>
            <person name="Kuo A."/>
            <person name="Liang C."/>
            <person name="Lipzen A."/>
            <person name="Lutzoni F."/>
            <person name="Magnuson J."/>
            <person name="Mondo S."/>
            <person name="Nolan M."/>
            <person name="Ohm R."/>
            <person name="Pangilinan J."/>
            <person name="Park H.-J."/>
            <person name="Ramirez L."/>
            <person name="Alfaro M."/>
            <person name="Sun H."/>
            <person name="Tritt A."/>
            <person name="Yoshinaga Y."/>
            <person name="Zwiers L.-H."/>
            <person name="Turgeon B."/>
            <person name="Goodwin S."/>
            <person name="Spatafora J."/>
            <person name="Crous P."/>
            <person name="Grigoriev I."/>
        </authorList>
    </citation>
    <scope>NUCLEOTIDE SEQUENCE</scope>
    <source>
        <strain evidence="3">CBS 113389</strain>
    </source>
</reference>
<dbReference type="AlphaFoldDB" id="A0A6A6Q037"/>
<protein>
    <submittedName>
        <fullName evidence="3">FAD dependent oxidoreductase</fullName>
    </submittedName>
</protein>
<dbReference type="Pfam" id="PF01266">
    <property type="entry name" value="DAO"/>
    <property type="match status" value="1"/>
</dbReference>
<evidence type="ECO:0000259" key="2">
    <source>
        <dbReference type="Pfam" id="PF01266"/>
    </source>
</evidence>
<feature type="compositionally biased region" description="Basic and acidic residues" evidence="1">
    <location>
        <begin position="1"/>
        <end position="10"/>
    </location>
</feature>
<feature type="region of interest" description="Disordered" evidence="1">
    <location>
        <begin position="1"/>
        <end position="22"/>
    </location>
</feature>
<dbReference type="GeneID" id="54473997"/>
<dbReference type="GO" id="GO:0005737">
    <property type="term" value="C:cytoplasm"/>
    <property type="evidence" value="ECO:0007669"/>
    <property type="project" value="TreeGrafter"/>
</dbReference>
<proteinExistence type="predicted"/>
<dbReference type="Proteomes" id="UP000799767">
    <property type="component" value="Unassembled WGS sequence"/>
</dbReference>
<name>A0A6A6Q037_9PEZI</name>
<dbReference type="InterPro" id="IPR006076">
    <property type="entry name" value="FAD-dep_OxRdtase"/>
</dbReference>
<evidence type="ECO:0000313" key="4">
    <source>
        <dbReference type="Proteomes" id="UP000799767"/>
    </source>
</evidence>
<organism evidence="3 4">
    <name type="scientific">Neohortaea acidophila</name>
    <dbReference type="NCBI Taxonomy" id="245834"/>
    <lineage>
        <taxon>Eukaryota</taxon>
        <taxon>Fungi</taxon>
        <taxon>Dikarya</taxon>
        <taxon>Ascomycota</taxon>
        <taxon>Pezizomycotina</taxon>
        <taxon>Dothideomycetes</taxon>
        <taxon>Dothideomycetidae</taxon>
        <taxon>Mycosphaerellales</taxon>
        <taxon>Teratosphaeriaceae</taxon>
        <taxon>Neohortaea</taxon>
    </lineage>
</organism>
<dbReference type="PANTHER" id="PTHR13847:SF213">
    <property type="entry name" value="DEPENDENT OXIDOREDUCTASE, PUTATIVE-RELATED"/>
    <property type="match status" value="1"/>
</dbReference>
<accession>A0A6A6Q037</accession>
<evidence type="ECO:0000313" key="3">
    <source>
        <dbReference type="EMBL" id="KAF2485391.1"/>
    </source>
</evidence>
<dbReference type="SUPFAM" id="SSF51905">
    <property type="entry name" value="FAD/NAD(P)-binding domain"/>
    <property type="match status" value="1"/>
</dbReference>
<dbReference type="OrthoDB" id="429143at2759"/>
<dbReference type="PANTHER" id="PTHR13847">
    <property type="entry name" value="SARCOSINE DEHYDROGENASE-RELATED"/>
    <property type="match status" value="1"/>
</dbReference>
<evidence type="ECO:0000256" key="1">
    <source>
        <dbReference type="SAM" id="MobiDB-lite"/>
    </source>
</evidence>
<dbReference type="Gene3D" id="3.50.50.60">
    <property type="entry name" value="FAD/NAD(P)-binding domain"/>
    <property type="match status" value="1"/>
</dbReference>
<dbReference type="InterPro" id="IPR036188">
    <property type="entry name" value="FAD/NAD-bd_sf"/>
</dbReference>
<gene>
    <name evidence="3" type="ORF">BDY17DRAFT_293506</name>
</gene>
<keyword evidence="4" id="KW-1185">Reference proteome</keyword>